<name>A0ACC2MHZ7_PERAE</name>
<gene>
    <name evidence="1" type="ORF">MRB53_006996</name>
</gene>
<reference evidence="1 2" key="1">
    <citation type="journal article" date="2022" name="Hortic Res">
        <title>A haplotype resolved chromosomal level avocado genome allows analysis of novel avocado genes.</title>
        <authorList>
            <person name="Nath O."/>
            <person name="Fletcher S.J."/>
            <person name="Hayward A."/>
            <person name="Shaw L.M."/>
            <person name="Masouleh A.K."/>
            <person name="Furtado A."/>
            <person name="Henry R.J."/>
            <person name="Mitter N."/>
        </authorList>
    </citation>
    <scope>NUCLEOTIDE SEQUENCE [LARGE SCALE GENOMIC DNA]</scope>
    <source>
        <strain evidence="2">cv. Hass</strain>
    </source>
</reference>
<dbReference type="EMBL" id="CM056810">
    <property type="protein sequence ID" value="KAJ8645248.1"/>
    <property type="molecule type" value="Genomic_DNA"/>
</dbReference>
<protein>
    <submittedName>
        <fullName evidence="1">Uncharacterized protein</fullName>
    </submittedName>
</protein>
<proteinExistence type="predicted"/>
<organism evidence="1 2">
    <name type="scientific">Persea americana</name>
    <name type="common">Avocado</name>
    <dbReference type="NCBI Taxonomy" id="3435"/>
    <lineage>
        <taxon>Eukaryota</taxon>
        <taxon>Viridiplantae</taxon>
        <taxon>Streptophyta</taxon>
        <taxon>Embryophyta</taxon>
        <taxon>Tracheophyta</taxon>
        <taxon>Spermatophyta</taxon>
        <taxon>Magnoliopsida</taxon>
        <taxon>Magnoliidae</taxon>
        <taxon>Laurales</taxon>
        <taxon>Lauraceae</taxon>
        <taxon>Persea</taxon>
    </lineage>
</organism>
<sequence>MPASKIVDLKLFPDPNVLFLQLKIFIPACEIHLREFFPLYLVSDSVVMGMELPAEEVGLDEMNDDYISDSEVVSHVRNVLKLVSQGDDEQYNQLIEVMICTERLEPDQEAMLVASLKALSGAVSSIDIVYHEHLLSSIFGMSLWNCGRDAMDALVELIINLAASNGKYLDACLDMLVCNFLPPPTILPFLSQPRGHARKKEVLDRVHSALQSIADLVPVAPLRLLPIILHRMPRVHAKEALIVIYAESMLRIESGAIGELVGNAMLMAVVDRLIDLDVEIGWDDILQEDSGKGIFDMELEDVEENADIDGDGKIQNDLPEGALSRQSLGGNLLADKLDSLMVLTCEHLKSCASNGRLVKVFETLLQSFQMTVLNAYKSKFAQFVIFYACSLNPENCGMKFATLLAEIFECRTQPLLTRMSAVAYLASYLSRGKFLPCSFVSSMLKRLTEWCFEYAKFWNGNETTLKPTAHRVFYSVCQAVMYVLCFRMRLIMEVPHLKSQLHHMPLEPVLRHPLDPLKVCLPSIVEEFLRQAKAARLFTTSETFLFDNLLESDFSRAFGGMERLDMFFPFDPCLLKKCDRYIRPSFVFWLMVRTTYDEEDDVEDADIDDGEFGGDTVGSLRENGKAESIDDDDLDLIKFESSLNKMSITPKTSLKNISPGQIGYWSFPVARVLRFKVTNFCREDSAGLKEVLKRGLKPLLAWC</sequence>
<comment type="caution">
    <text evidence="1">The sequence shown here is derived from an EMBL/GenBank/DDBJ whole genome shotgun (WGS) entry which is preliminary data.</text>
</comment>
<accession>A0ACC2MHZ7</accession>
<evidence type="ECO:0000313" key="2">
    <source>
        <dbReference type="Proteomes" id="UP001234297"/>
    </source>
</evidence>
<dbReference type="Proteomes" id="UP001234297">
    <property type="component" value="Chromosome 2"/>
</dbReference>
<keyword evidence="2" id="KW-1185">Reference proteome</keyword>
<evidence type="ECO:0000313" key="1">
    <source>
        <dbReference type="EMBL" id="KAJ8645248.1"/>
    </source>
</evidence>